<evidence type="ECO:0000256" key="4">
    <source>
        <dbReference type="ARBA" id="ARBA00022801"/>
    </source>
</evidence>
<dbReference type="GO" id="GO:0004252">
    <property type="term" value="F:serine-type endopeptidase activity"/>
    <property type="evidence" value="ECO:0007669"/>
    <property type="project" value="InterPro"/>
</dbReference>
<dbReference type="PROSITE" id="PS00134">
    <property type="entry name" value="TRYPSIN_HIS"/>
    <property type="match status" value="1"/>
</dbReference>
<dbReference type="AlphaFoldDB" id="A0A7R8XC04"/>
<reference evidence="9" key="1">
    <citation type="submission" date="2020-11" db="EMBL/GenBank/DDBJ databases">
        <authorList>
            <person name="Tran Van P."/>
        </authorList>
    </citation>
    <scope>NUCLEOTIDE SEQUENCE</scope>
</reference>
<keyword evidence="4" id="KW-0378">Hydrolase</keyword>
<dbReference type="InterPro" id="IPR001314">
    <property type="entry name" value="Peptidase_S1A"/>
</dbReference>
<dbReference type="PRINTS" id="PR00722">
    <property type="entry name" value="CHYMOTRYPSIN"/>
</dbReference>
<evidence type="ECO:0000259" key="8">
    <source>
        <dbReference type="PROSITE" id="PS50240"/>
    </source>
</evidence>
<dbReference type="SUPFAM" id="SSF52058">
    <property type="entry name" value="L domain-like"/>
    <property type="match status" value="1"/>
</dbReference>
<dbReference type="CDD" id="cd00190">
    <property type="entry name" value="Tryp_SPc"/>
    <property type="match status" value="1"/>
</dbReference>
<dbReference type="EMBL" id="CAJPEV010000646">
    <property type="protein sequence ID" value="CAG0887202.1"/>
    <property type="molecule type" value="Genomic_DNA"/>
</dbReference>
<dbReference type="InterPro" id="IPR018114">
    <property type="entry name" value="TRYPSIN_HIS"/>
</dbReference>
<dbReference type="Gene3D" id="2.40.10.10">
    <property type="entry name" value="Trypsin-like serine proteases"/>
    <property type="match status" value="2"/>
</dbReference>
<accession>A0A7R8XC04</accession>
<sequence>MRMLFVIEDNTDVVELPEEFGDLSFRKITIERTAMNNVHPSAILPSKHLLTELFILDSRLDDFPFDILHEFQFLKQLHLSNNLLALVPAFKSDNLERLRLDNNKITIAELDGWETPKLRELYLERNLLTTVRAFKSDNLEILYLYNNEITSVEADGWATPNLREFDIDNNPLMKFPSTIIKCMKKLEEFYCSRCNLGPTLSGGLLEFQSSALKLVHLSENNVTSLEPGAIIGLGSNTRVDLSENKIAVLSEESFRPMLDILYLGDGVIDLSGNPILCDCEVAWLLLGRKFQRKIPGKCHNGTEFKDLDSNSMRDCPRECRYRCIKSLWLSLCTPGTVTVSHVGNCQSGELCCQPNVPKTTTVTPAPVPAVSIVCGRKEYQVTLSTGGKPSDMGEWPWQVAIYDAQKEDVICGGALIQEQWVLTAAHCVVMAGSFKARDAVDISVYLGKHYRANVKDDEYVQIRRVSHIILQKDFKIDYYDSDIALLKLTEPALLTARVQLVCLPTRLDISEENLENGMQGWFLWHDFFFNSTMMQVAGWGHDGSDILTTVLTEVQLPVLSNRLCRQDTINLTGNLTAVRTLTSNMFCAGHSMGTPLKDYRTVCPGNEGSPMVFLSNVSLDSYWTVEGIVSHIFQRRGQTCSMRRPGQYAVFTKVNRGLESMMRNRATHFVSGL</sequence>
<protein>
    <recommendedName>
        <fullName evidence="8">Peptidase S1 domain-containing protein</fullName>
    </recommendedName>
</protein>
<evidence type="ECO:0000256" key="3">
    <source>
        <dbReference type="ARBA" id="ARBA00022737"/>
    </source>
</evidence>
<dbReference type="Proteomes" id="UP000677054">
    <property type="component" value="Unassembled WGS sequence"/>
</dbReference>
<proteinExistence type="inferred from homology"/>
<dbReference type="InterPro" id="IPR003591">
    <property type="entry name" value="Leu-rich_rpt_typical-subtyp"/>
</dbReference>
<keyword evidence="1" id="KW-0433">Leucine-rich repeat</keyword>
<dbReference type="SMART" id="SM00020">
    <property type="entry name" value="Tryp_SPc"/>
    <property type="match status" value="1"/>
</dbReference>
<dbReference type="InterPro" id="IPR043504">
    <property type="entry name" value="Peptidase_S1_PA_chymotrypsin"/>
</dbReference>
<dbReference type="Pfam" id="PF00089">
    <property type="entry name" value="Trypsin"/>
    <property type="match status" value="1"/>
</dbReference>
<dbReference type="InterPro" id="IPR032675">
    <property type="entry name" value="LRR_dom_sf"/>
</dbReference>
<evidence type="ECO:0000256" key="7">
    <source>
        <dbReference type="ARBA" id="ARBA00024195"/>
    </source>
</evidence>
<evidence type="ECO:0000313" key="10">
    <source>
        <dbReference type="Proteomes" id="UP000677054"/>
    </source>
</evidence>
<keyword evidence="10" id="KW-1185">Reference proteome</keyword>
<dbReference type="EMBL" id="LR900163">
    <property type="protein sequence ID" value="CAD7244475.1"/>
    <property type="molecule type" value="Genomic_DNA"/>
</dbReference>
<keyword evidence="5" id="KW-0720">Serine protease</keyword>
<name>A0A7R8XC04_9CRUS</name>
<dbReference type="OrthoDB" id="676979at2759"/>
<feature type="domain" description="Peptidase S1" evidence="8">
    <location>
        <begin position="384"/>
        <end position="673"/>
    </location>
</feature>
<dbReference type="Gene3D" id="3.80.10.10">
    <property type="entry name" value="Ribonuclease Inhibitor"/>
    <property type="match status" value="2"/>
</dbReference>
<keyword evidence="2" id="KW-0645">Protease</keyword>
<organism evidence="9">
    <name type="scientific">Darwinula stevensoni</name>
    <dbReference type="NCBI Taxonomy" id="69355"/>
    <lineage>
        <taxon>Eukaryota</taxon>
        <taxon>Metazoa</taxon>
        <taxon>Ecdysozoa</taxon>
        <taxon>Arthropoda</taxon>
        <taxon>Crustacea</taxon>
        <taxon>Oligostraca</taxon>
        <taxon>Ostracoda</taxon>
        <taxon>Podocopa</taxon>
        <taxon>Podocopida</taxon>
        <taxon>Darwinulocopina</taxon>
        <taxon>Darwinuloidea</taxon>
        <taxon>Darwinulidae</taxon>
        <taxon>Darwinula</taxon>
    </lineage>
</organism>
<dbReference type="GO" id="GO:0006508">
    <property type="term" value="P:proteolysis"/>
    <property type="evidence" value="ECO:0007669"/>
    <property type="project" value="UniProtKB-KW"/>
</dbReference>
<dbReference type="Pfam" id="PF13855">
    <property type="entry name" value="LRR_8"/>
    <property type="match status" value="2"/>
</dbReference>
<keyword evidence="3" id="KW-0677">Repeat</keyword>
<dbReference type="InterPro" id="IPR051487">
    <property type="entry name" value="Ser/Thr_Proteases_Immune/Dev"/>
</dbReference>
<dbReference type="PANTHER" id="PTHR24256">
    <property type="entry name" value="TRYPTASE-RELATED"/>
    <property type="match status" value="1"/>
</dbReference>
<dbReference type="InterPro" id="IPR001611">
    <property type="entry name" value="Leu-rich_rpt"/>
</dbReference>
<evidence type="ECO:0000313" key="9">
    <source>
        <dbReference type="EMBL" id="CAD7244475.1"/>
    </source>
</evidence>
<dbReference type="InterPro" id="IPR001254">
    <property type="entry name" value="Trypsin_dom"/>
</dbReference>
<evidence type="ECO:0000256" key="6">
    <source>
        <dbReference type="ARBA" id="ARBA00023157"/>
    </source>
</evidence>
<evidence type="ECO:0000256" key="2">
    <source>
        <dbReference type="ARBA" id="ARBA00022670"/>
    </source>
</evidence>
<evidence type="ECO:0000256" key="5">
    <source>
        <dbReference type="ARBA" id="ARBA00022825"/>
    </source>
</evidence>
<dbReference type="FunFam" id="2.40.10.10:FF:000060">
    <property type="entry name" value="Acrosin"/>
    <property type="match status" value="1"/>
</dbReference>
<dbReference type="PROSITE" id="PS51450">
    <property type="entry name" value="LRR"/>
    <property type="match status" value="1"/>
</dbReference>
<dbReference type="InterPro" id="IPR009003">
    <property type="entry name" value="Peptidase_S1_PA"/>
</dbReference>
<dbReference type="SUPFAM" id="SSF50494">
    <property type="entry name" value="Trypsin-like serine proteases"/>
    <property type="match status" value="1"/>
</dbReference>
<keyword evidence="6" id="KW-1015">Disulfide bond</keyword>
<comment type="similarity">
    <text evidence="7">Belongs to the peptidase S1 family. CLIP subfamily.</text>
</comment>
<dbReference type="SMART" id="SM00369">
    <property type="entry name" value="LRR_TYP"/>
    <property type="match status" value="6"/>
</dbReference>
<dbReference type="PROSITE" id="PS50240">
    <property type="entry name" value="TRYPSIN_DOM"/>
    <property type="match status" value="1"/>
</dbReference>
<evidence type="ECO:0000256" key="1">
    <source>
        <dbReference type="ARBA" id="ARBA00022614"/>
    </source>
</evidence>
<gene>
    <name evidence="9" type="ORF">DSTB1V02_LOCUS4370</name>
</gene>